<accession>A0A8J7SHP0</accession>
<name>A0A8J7SHP0_9RHOB</name>
<dbReference type="InterPro" id="IPR002818">
    <property type="entry name" value="DJ-1/PfpI"/>
</dbReference>
<keyword evidence="2" id="KW-0804">Transcription</keyword>
<evidence type="ECO:0000256" key="1">
    <source>
        <dbReference type="ARBA" id="ARBA00023015"/>
    </source>
</evidence>
<dbReference type="CDD" id="cd03136">
    <property type="entry name" value="GATase1_AraC_ArgR_like"/>
    <property type="match status" value="1"/>
</dbReference>
<dbReference type="GO" id="GO:0043565">
    <property type="term" value="F:sequence-specific DNA binding"/>
    <property type="evidence" value="ECO:0007669"/>
    <property type="project" value="InterPro"/>
</dbReference>
<dbReference type="GO" id="GO:0003700">
    <property type="term" value="F:DNA-binding transcription factor activity"/>
    <property type="evidence" value="ECO:0007669"/>
    <property type="project" value="InterPro"/>
</dbReference>
<dbReference type="Pfam" id="PF01965">
    <property type="entry name" value="DJ-1_PfpI"/>
    <property type="match status" value="1"/>
</dbReference>
<dbReference type="InterPro" id="IPR029062">
    <property type="entry name" value="Class_I_gatase-like"/>
</dbReference>
<dbReference type="Proteomes" id="UP000655420">
    <property type="component" value="Unassembled WGS sequence"/>
</dbReference>
<evidence type="ECO:0000256" key="2">
    <source>
        <dbReference type="ARBA" id="ARBA00023163"/>
    </source>
</evidence>
<sequence length="323" mass="35328">MQPGPKTIAFLVVRDFSSLSLVSAIEPLRGANRLLGKEAYAWKLVTDDGGPVRASNGITIAPEMSLAQLGGALDGLFAIFVCAGLDTDPPNRARINTTLVRAARAGVVLGSLSAGTFVLARAGLLDGYRCTVHWEFQPAFEEAFPEIDCGPGLFVIDRGRWTGSGGITGMDMMLQMIEQDYGPGLARSVGNQFQVDRIRNSAIHQRPGALDRLETLPGTLQNAVNLMLGNIETPLRMDEIADLSGLNLRRMERMFQAHLDVSPAQFYRGIRLEKARELLVHTNLSTLEIGVLTGFSSSSHFAMAYQKHYGIRPSDERRRATRE</sequence>
<dbReference type="SUPFAM" id="SSF52317">
    <property type="entry name" value="Class I glutamine amidotransferase-like"/>
    <property type="match status" value="1"/>
</dbReference>
<proteinExistence type="predicted"/>
<evidence type="ECO:0000313" key="5">
    <source>
        <dbReference type="Proteomes" id="UP000655420"/>
    </source>
</evidence>
<dbReference type="PANTHER" id="PTHR43130">
    <property type="entry name" value="ARAC-FAMILY TRANSCRIPTIONAL REGULATOR"/>
    <property type="match status" value="1"/>
</dbReference>
<dbReference type="InterPro" id="IPR052158">
    <property type="entry name" value="INH-QAR"/>
</dbReference>
<keyword evidence="5" id="KW-1185">Reference proteome</keyword>
<comment type="caution">
    <text evidence="4">The sequence shown here is derived from an EMBL/GenBank/DDBJ whole genome shotgun (WGS) entry which is preliminary data.</text>
</comment>
<dbReference type="PROSITE" id="PS01124">
    <property type="entry name" value="HTH_ARAC_FAMILY_2"/>
    <property type="match status" value="1"/>
</dbReference>
<dbReference type="RefSeq" id="WP_200610018.1">
    <property type="nucleotide sequence ID" value="NZ_JAEHHL010000006.1"/>
</dbReference>
<evidence type="ECO:0000259" key="3">
    <source>
        <dbReference type="PROSITE" id="PS01124"/>
    </source>
</evidence>
<evidence type="ECO:0000313" key="4">
    <source>
        <dbReference type="EMBL" id="MBK0399830.1"/>
    </source>
</evidence>
<feature type="domain" description="HTH araC/xylS-type" evidence="3">
    <location>
        <begin position="221"/>
        <end position="319"/>
    </location>
</feature>
<dbReference type="SMART" id="SM00342">
    <property type="entry name" value="HTH_ARAC"/>
    <property type="match status" value="1"/>
</dbReference>
<dbReference type="EMBL" id="JAEHHL010000006">
    <property type="protein sequence ID" value="MBK0399830.1"/>
    <property type="molecule type" value="Genomic_DNA"/>
</dbReference>
<gene>
    <name evidence="4" type="ORF">H0I76_11570</name>
</gene>
<protein>
    <submittedName>
        <fullName evidence="4">GlxA family transcriptional regulator</fullName>
    </submittedName>
</protein>
<organism evidence="4 5">
    <name type="scientific">Thermohalobaculum xanthum</name>
    <dbReference type="NCBI Taxonomy" id="2753746"/>
    <lineage>
        <taxon>Bacteria</taxon>
        <taxon>Pseudomonadati</taxon>
        <taxon>Pseudomonadota</taxon>
        <taxon>Alphaproteobacteria</taxon>
        <taxon>Rhodobacterales</taxon>
        <taxon>Paracoccaceae</taxon>
        <taxon>Thermohalobaculum</taxon>
    </lineage>
</organism>
<dbReference type="Gene3D" id="1.10.10.60">
    <property type="entry name" value="Homeodomain-like"/>
    <property type="match status" value="2"/>
</dbReference>
<dbReference type="PANTHER" id="PTHR43130:SF3">
    <property type="entry name" value="HTH-TYPE TRANSCRIPTIONAL REGULATOR RV1931C"/>
    <property type="match status" value="1"/>
</dbReference>
<dbReference type="Gene3D" id="3.40.50.880">
    <property type="match status" value="1"/>
</dbReference>
<dbReference type="InterPro" id="IPR018060">
    <property type="entry name" value="HTH_AraC"/>
</dbReference>
<keyword evidence="1" id="KW-0805">Transcription regulation</keyword>
<dbReference type="AlphaFoldDB" id="A0A8J7SHP0"/>
<dbReference type="InterPro" id="IPR009057">
    <property type="entry name" value="Homeodomain-like_sf"/>
</dbReference>
<dbReference type="Pfam" id="PF12833">
    <property type="entry name" value="HTH_18"/>
    <property type="match status" value="1"/>
</dbReference>
<reference evidence="4" key="1">
    <citation type="submission" date="2020-12" db="EMBL/GenBank/DDBJ databases">
        <title>Bacterial taxonomy.</title>
        <authorList>
            <person name="Pan X."/>
        </authorList>
    </citation>
    <scope>NUCLEOTIDE SEQUENCE</scope>
    <source>
        <strain evidence="4">M0105</strain>
    </source>
</reference>
<dbReference type="SUPFAM" id="SSF46689">
    <property type="entry name" value="Homeodomain-like"/>
    <property type="match status" value="2"/>
</dbReference>